<dbReference type="GO" id="GO:0032259">
    <property type="term" value="P:methylation"/>
    <property type="evidence" value="ECO:0007669"/>
    <property type="project" value="UniProtKB-KW"/>
</dbReference>
<dbReference type="SUPFAM" id="SSF53335">
    <property type="entry name" value="S-adenosyl-L-methionine-dependent methyltransferases"/>
    <property type="match status" value="1"/>
</dbReference>
<comment type="caution">
    <text evidence="7">The sequence shown here is derived from an EMBL/GenBank/DDBJ whole genome shotgun (WGS) entry which is preliminary data.</text>
</comment>
<evidence type="ECO:0000256" key="2">
    <source>
        <dbReference type="ARBA" id="ARBA00022603"/>
    </source>
</evidence>
<dbReference type="Pfam" id="PF01555">
    <property type="entry name" value="N6_N4_Mtase"/>
    <property type="match status" value="1"/>
</dbReference>
<evidence type="ECO:0000256" key="1">
    <source>
        <dbReference type="ARBA" id="ARBA00006594"/>
    </source>
</evidence>
<comment type="similarity">
    <text evidence="1">Belongs to the N(4)/N(6)-methyltransferase family.</text>
</comment>
<reference evidence="7 8" key="1">
    <citation type="journal article" date="2016" name="Nat. Commun.">
        <title>Thousands of microbial genomes shed light on interconnected biogeochemical processes in an aquifer system.</title>
        <authorList>
            <person name="Anantharaman K."/>
            <person name="Brown C.T."/>
            <person name="Hug L.A."/>
            <person name="Sharon I."/>
            <person name="Castelle C.J."/>
            <person name="Probst A.J."/>
            <person name="Thomas B.C."/>
            <person name="Singh A."/>
            <person name="Wilkins M.J."/>
            <person name="Karaoz U."/>
            <person name="Brodie E.L."/>
            <person name="Williams K.H."/>
            <person name="Hubbard S.S."/>
            <person name="Banfield J.F."/>
        </authorList>
    </citation>
    <scope>NUCLEOTIDE SEQUENCE [LARGE SCALE GENOMIC DNA]</scope>
</reference>
<organism evidence="7 8">
    <name type="scientific">Candidatus Lloydbacteria bacterium RIFCSPHIGHO2_02_FULL_51_22</name>
    <dbReference type="NCBI Taxonomy" id="1798663"/>
    <lineage>
        <taxon>Bacteria</taxon>
        <taxon>Candidatus Lloydiibacteriota</taxon>
    </lineage>
</organism>
<accession>A0A1G2D7Q1</accession>
<dbReference type="PROSITE" id="PS00092">
    <property type="entry name" value="N6_MTASE"/>
    <property type="match status" value="1"/>
</dbReference>
<dbReference type="InterPro" id="IPR029063">
    <property type="entry name" value="SAM-dependent_MTases_sf"/>
</dbReference>
<dbReference type="GO" id="GO:0003677">
    <property type="term" value="F:DNA binding"/>
    <property type="evidence" value="ECO:0007669"/>
    <property type="project" value="InterPro"/>
</dbReference>
<dbReference type="InterPro" id="IPR002941">
    <property type="entry name" value="DNA_methylase_N4/N6"/>
</dbReference>
<feature type="domain" description="DNA methylase N-4/N-6" evidence="6">
    <location>
        <begin position="109"/>
        <end position="380"/>
    </location>
</feature>
<dbReference type="GO" id="GO:0008170">
    <property type="term" value="F:N-methyltransferase activity"/>
    <property type="evidence" value="ECO:0007669"/>
    <property type="project" value="InterPro"/>
</dbReference>
<dbReference type="Proteomes" id="UP000178099">
    <property type="component" value="Unassembled WGS sequence"/>
</dbReference>
<name>A0A1G2D7Q1_9BACT</name>
<evidence type="ECO:0000259" key="6">
    <source>
        <dbReference type="Pfam" id="PF01555"/>
    </source>
</evidence>
<keyword evidence="3" id="KW-0808">Transferase</keyword>
<protein>
    <recommendedName>
        <fullName evidence="6">DNA methylase N-4/N-6 domain-containing protein</fullName>
    </recommendedName>
</protein>
<feature type="region of interest" description="Disordered" evidence="5">
    <location>
        <begin position="1"/>
        <end position="33"/>
    </location>
</feature>
<evidence type="ECO:0000256" key="4">
    <source>
        <dbReference type="ARBA" id="ARBA00022691"/>
    </source>
</evidence>
<dbReference type="EMBL" id="MHLN01000055">
    <property type="protein sequence ID" value="OGZ08921.1"/>
    <property type="molecule type" value="Genomic_DNA"/>
</dbReference>
<evidence type="ECO:0000256" key="5">
    <source>
        <dbReference type="SAM" id="MobiDB-lite"/>
    </source>
</evidence>
<sequence length="656" mass="75726">MPRGRKKKEPSDKAAPAQTEPREVREQDQPEIPLQEEFYQMPTRFGNVPVDKEPLGWDPQRRFEKVYPRVSLPFQVIERVSFGHPALAPNKLFFGDNLHIMRMLPSKSIDLIYIDPPFFSGRNYNILYGDRNELRSFTDIWEGGMPGYLIWLNARLYEMKRLLKDTGSIYVHCDWHASHYIKTEMDKIFGYNNFVNEIVWSYEGTQSPSPTKLASKHDVVFRYAKDIKQLTPGNLWYEQEIDFSYSTLKKDERGYFRIQGLGDYSESSIERLEKEGRIYHTKKGTKYLKHYIEERDGRLFKKKKISDVWNDITQLGTAMRKEKIGYPTQKPEKLLERIIEIDSSKGDVVADFFCGGGTTPSVAQKLGRRWVASDISRIAVALTADRVAGNIEKMMDEEGKKVRQFSLDIAANKIPDFSVEHWGIYEIHKLGEMKPAEFRKFVIEAFNGRPDSTLEDIHGYKNSEPLYVGNPEVETRITKEEVVKFAETILAKKGIHKGIMLGWAFAPSARVVAEKIAAREGISLDFVRLNLIPIDSPEFRSHITDKHASYADLVSFILSPYIRFEYDKVGELEYKFDVSESTSLNQNGKIINVQWDFDYRGRFTSTQGYSFLRGKKDEFLLKVTYKFSSVGKKIIACRVQDDVGGEATLIKEIEVE</sequence>
<gene>
    <name evidence="7" type="ORF">A3D67_01505</name>
</gene>
<evidence type="ECO:0000256" key="3">
    <source>
        <dbReference type="ARBA" id="ARBA00022679"/>
    </source>
</evidence>
<keyword evidence="2" id="KW-0489">Methyltransferase</keyword>
<evidence type="ECO:0000313" key="8">
    <source>
        <dbReference type="Proteomes" id="UP000178099"/>
    </source>
</evidence>
<dbReference type="AlphaFoldDB" id="A0A1G2D7Q1"/>
<dbReference type="InterPro" id="IPR002295">
    <property type="entry name" value="N4/N6-MTase_EcoPI_Mod-like"/>
</dbReference>
<dbReference type="InterPro" id="IPR002052">
    <property type="entry name" value="DNA_methylase_N6_adenine_CS"/>
</dbReference>
<keyword evidence="4" id="KW-0949">S-adenosyl-L-methionine</keyword>
<dbReference type="Gene3D" id="3.40.50.150">
    <property type="entry name" value="Vaccinia Virus protein VP39"/>
    <property type="match status" value="1"/>
</dbReference>
<dbReference type="PRINTS" id="PR00506">
    <property type="entry name" value="D21N6MTFRASE"/>
</dbReference>
<evidence type="ECO:0000313" key="7">
    <source>
        <dbReference type="EMBL" id="OGZ08921.1"/>
    </source>
</evidence>
<proteinExistence type="inferred from homology"/>